<feature type="transmembrane region" description="Helical" evidence="7">
    <location>
        <begin position="69"/>
        <end position="92"/>
    </location>
</feature>
<dbReference type="NCBIfam" id="NF006372">
    <property type="entry name" value="PRK08600.1"/>
    <property type="match status" value="1"/>
</dbReference>
<organism evidence="8 9">
    <name type="scientific">Anaerobacillus alkaliphilus</name>
    <dbReference type="NCBI Taxonomy" id="1548597"/>
    <lineage>
        <taxon>Bacteria</taxon>
        <taxon>Bacillati</taxon>
        <taxon>Bacillota</taxon>
        <taxon>Bacilli</taxon>
        <taxon>Bacillales</taxon>
        <taxon>Bacillaceae</taxon>
        <taxon>Anaerobacillus</taxon>
    </lineage>
</organism>
<dbReference type="EMBL" id="QOUX01000042">
    <property type="protein sequence ID" value="RXI99994.1"/>
    <property type="molecule type" value="Genomic_DNA"/>
</dbReference>
<evidence type="ECO:0000313" key="9">
    <source>
        <dbReference type="Proteomes" id="UP000290649"/>
    </source>
</evidence>
<dbReference type="GO" id="GO:0005886">
    <property type="term" value="C:plasma membrane"/>
    <property type="evidence" value="ECO:0007669"/>
    <property type="project" value="UniProtKB-SubCell"/>
</dbReference>
<dbReference type="Proteomes" id="UP000290649">
    <property type="component" value="Unassembled WGS sequence"/>
</dbReference>
<evidence type="ECO:0000256" key="6">
    <source>
        <dbReference type="ARBA" id="ARBA00023136"/>
    </source>
</evidence>
<evidence type="ECO:0000256" key="4">
    <source>
        <dbReference type="ARBA" id="ARBA00022692"/>
    </source>
</evidence>
<evidence type="ECO:0000313" key="8">
    <source>
        <dbReference type="EMBL" id="RXI99994.1"/>
    </source>
</evidence>
<protein>
    <submittedName>
        <fullName evidence="8">Na(+)/H(+) antiporter subunit C</fullName>
    </submittedName>
</protein>
<keyword evidence="4 7" id="KW-0812">Transmembrane</keyword>
<reference evidence="8 9" key="1">
    <citation type="journal article" date="2019" name="Int. J. Syst. Evol. Microbiol.">
        <title>Anaerobacillus alkaliphilus sp. nov., a novel alkaliphilic and moderately halophilic bacterium.</title>
        <authorList>
            <person name="Borsodi A.K."/>
            <person name="Aszalos J.M."/>
            <person name="Bihari P."/>
            <person name="Nagy I."/>
            <person name="Schumann P."/>
            <person name="Sproer C."/>
            <person name="Kovacs A.L."/>
            <person name="Boka K."/>
            <person name="Dobosy P."/>
            <person name="Ovari M."/>
            <person name="Szili-Kovacs T."/>
            <person name="Toth E."/>
        </authorList>
    </citation>
    <scope>NUCLEOTIDE SEQUENCE [LARGE SCALE GENOMIC DNA]</scope>
    <source>
        <strain evidence="8 9">B16-10</strain>
    </source>
</reference>
<feature type="transmembrane region" description="Helical" evidence="7">
    <location>
        <begin position="28"/>
        <end position="49"/>
    </location>
</feature>
<keyword evidence="6 7" id="KW-0472">Membrane</keyword>
<keyword evidence="9" id="KW-1185">Reference proteome</keyword>
<dbReference type="InterPro" id="IPR050601">
    <property type="entry name" value="CPA3_antiporter_subunitC"/>
</dbReference>
<keyword evidence="5 7" id="KW-1133">Transmembrane helix</keyword>
<dbReference type="NCBIfam" id="NF009303">
    <property type="entry name" value="PRK12660.1"/>
    <property type="match status" value="1"/>
</dbReference>
<dbReference type="PANTHER" id="PTHR34583">
    <property type="entry name" value="ANTIPORTER SUBUNIT MNHC2-RELATED"/>
    <property type="match status" value="1"/>
</dbReference>
<comment type="subcellular location">
    <subcellularLocation>
        <location evidence="1">Cell membrane</location>
        <topology evidence="1">Multi-pass membrane protein</topology>
    </subcellularLocation>
</comment>
<dbReference type="InterPro" id="IPR039428">
    <property type="entry name" value="NUOK/Mnh_C1-like"/>
</dbReference>
<sequence length="112" mass="12012">MEILMILTIGVIFTVSTYMILTKSLLRVVIGVVLLGHGAHLLLLTLAGLNKGAPPLLGQEAAAYADPLPQALILTAIVISFGVTAFLLVIAYRTYKVHKTDDLDQLRGNADE</sequence>
<keyword evidence="3" id="KW-1003">Cell membrane</keyword>
<evidence type="ECO:0000256" key="5">
    <source>
        <dbReference type="ARBA" id="ARBA00022989"/>
    </source>
</evidence>
<evidence type="ECO:0000256" key="1">
    <source>
        <dbReference type="ARBA" id="ARBA00004651"/>
    </source>
</evidence>
<evidence type="ECO:0000256" key="2">
    <source>
        <dbReference type="ARBA" id="ARBA00010388"/>
    </source>
</evidence>
<comment type="caution">
    <text evidence="8">The sequence shown here is derived from an EMBL/GenBank/DDBJ whole genome shotgun (WGS) entry which is preliminary data.</text>
</comment>
<feature type="transmembrane region" description="Helical" evidence="7">
    <location>
        <begin position="6"/>
        <end position="21"/>
    </location>
</feature>
<dbReference type="Pfam" id="PF00420">
    <property type="entry name" value="Oxidored_q2"/>
    <property type="match status" value="1"/>
</dbReference>
<accession>A0A4Q0VT98</accession>
<evidence type="ECO:0000256" key="3">
    <source>
        <dbReference type="ARBA" id="ARBA00022475"/>
    </source>
</evidence>
<dbReference type="Gene3D" id="1.10.287.3510">
    <property type="match status" value="1"/>
</dbReference>
<dbReference type="RefSeq" id="WP_129078848.1">
    <property type="nucleotide sequence ID" value="NZ_QOUX01000042.1"/>
</dbReference>
<dbReference type="AlphaFoldDB" id="A0A4Q0VT98"/>
<name>A0A4Q0VT98_9BACI</name>
<evidence type="ECO:0000256" key="7">
    <source>
        <dbReference type="SAM" id="Phobius"/>
    </source>
</evidence>
<proteinExistence type="inferred from homology"/>
<dbReference type="OrthoDB" id="9799219at2"/>
<dbReference type="PANTHER" id="PTHR34583:SF2">
    <property type="entry name" value="ANTIPORTER SUBUNIT MNHC2-RELATED"/>
    <property type="match status" value="1"/>
</dbReference>
<comment type="similarity">
    <text evidence="2">Belongs to the CPA3 antiporters (TC 2.A.63) subunit C family.</text>
</comment>
<gene>
    <name evidence="8" type="ORF">DS745_14070</name>
</gene>